<evidence type="ECO:0000256" key="9">
    <source>
        <dbReference type="ARBA" id="ARBA00022691"/>
    </source>
</evidence>
<dbReference type="Gene3D" id="1.10.287.730">
    <property type="entry name" value="Helix hairpin bin"/>
    <property type="match status" value="1"/>
</dbReference>
<dbReference type="InterPro" id="IPR029063">
    <property type="entry name" value="SAM-dependent_MTases_sf"/>
</dbReference>
<comment type="similarity">
    <text evidence="3 14">Belongs to the class I-like SAM-binding methyltransferase superfamily. RsmB/NOP family.</text>
</comment>
<feature type="domain" description="SAM-dependent MTase RsmB/NOP-type" evidence="15">
    <location>
        <begin position="166"/>
        <end position="439"/>
    </location>
</feature>
<dbReference type="InterPro" id="IPR023267">
    <property type="entry name" value="RCMT"/>
</dbReference>
<dbReference type="PROSITE" id="PS51686">
    <property type="entry name" value="SAM_MT_RSMB_NOP"/>
    <property type="match status" value="1"/>
</dbReference>
<evidence type="ECO:0000256" key="1">
    <source>
        <dbReference type="ARBA" id="ARBA00002724"/>
    </source>
</evidence>
<dbReference type="InterPro" id="IPR049560">
    <property type="entry name" value="MeTrfase_RsmB-F_NOP2_cat"/>
</dbReference>
<dbReference type="InterPro" id="IPR018314">
    <property type="entry name" value="RsmB/NOL1/NOP2-like_CS"/>
</dbReference>
<dbReference type="NCBIfam" id="NF008149">
    <property type="entry name" value="PRK10901.1"/>
    <property type="match status" value="1"/>
</dbReference>
<dbReference type="Gene3D" id="3.30.70.1170">
    <property type="entry name" value="Sun protein, domain 3"/>
    <property type="match status" value="1"/>
</dbReference>
<dbReference type="Gene3D" id="3.40.50.150">
    <property type="entry name" value="Vaccinia Virus protein VP39"/>
    <property type="match status" value="1"/>
</dbReference>
<keyword evidence="5" id="KW-0963">Cytoplasm</keyword>
<proteinExistence type="inferred from homology"/>
<dbReference type="InterPro" id="IPR001678">
    <property type="entry name" value="MeTrfase_RsmB-F_NOP2_dom"/>
</dbReference>
<evidence type="ECO:0000259" key="15">
    <source>
        <dbReference type="PROSITE" id="PS51686"/>
    </source>
</evidence>
<evidence type="ECO:0000256" key="11">
    <source>
        <dbReference type="ARBA" id="ARBA00030399"/>
    </source>
</evidence>
<comment type="caution">
    <text evidence="14">Lacks conserved residue(s) required for the propagation of feature annotation.</text>
</comment>
<dbReference type="Pfam" id="PF01189">
    <property type="entry name" value="Methyltr_RsmB-F"/>
    <property type="match status" value="1"/>
</dbReference>
<accession>D7DKZ0</accession>
<comment type="function">
    <text evidence="1">Specifically methylates the cytosine at position 967 (m5C967) of 16S rRNA.</text>
</comment>
<dbReference type="Pfam" id="PF22458">
    <property type="entry name" value="RsmF-B_ferredox"/>
    <property type="match status" value="1"/>
</dbReference>
<evidence type="ECO:0000256" key="3">
    <source>
        <dbReference type="ARBA" id="ARBA00007494"/>
    </source>
</evidence>
<keyword evidence="10 14" id="KW-0694">RNA-binding</keyword>
<dbReference type="CDD" id="cd02440">
    <property type="entry name" value="AdoMet_MTases"/>
    <property type="match status" value="1"/>
</dbReference>
<dbReference type="PROSITE" id="PS01153">
    <property type="entry name" value="NOL1_NOP2_SUN"/>
    <property type="match status" value="1"/>
</dbReference>
<dbReference type="RefSeq" id="WP_013146918.1">
    <property type="nucleotide sequence ID" value="NC_014207.1"/>
</dbReference>
<dbReference type="eggNOG" id="COG0144">
    <property type="taxonomic scope" value="Bacteria"/>
</dbReference>
<keyword evidence="7 14" id="KW-0489">Methyltransferase</keyword>
<dbReference type="OrthoDB" id="9810297at2"/>
<organism evidence="16 17">
    <name type="scientific">Methylotenera versatilis (strain 301)</name>
    <dbReference type="NCBI Taxonomy" id="666681"/>
    <lineage>
        <taxon>Bacteria</taxon>
        <taxon>Pseudomonadati</taxon>
        <taxon>Pseudomonadota</taxon>
        <taxon>Betaproteobacteria</taxon>
        <taxon>Nitrosomonadales</taxon>
        <taxon>Methylophilaceae</taxon>
        <taxon>Methylotenera</taxon>
    </lineage>
</organism>
<dbReference type="STRING" id="666681.M301_0214"/>
<dbReference type="NCBIfam" id="TIGR00563">
    <property type="entry name" value="rsmB"/>
    <property type="match status" value="1"/>
</dbReference>
<gene>
    <name evidence="16" type="ordered locus">M301_0214</name>
</gene>
<keyword evidence="9 14" id="KW-0949">S-adenosyl-L-methionine</keyword>
<feature type="binding site" evidence="14">
    <location>
        <position position="325"/>
    </location>
    <ligand>
        <name>S-adenosyl-L-methionine</name>
        <dbReference type="ChEBI" id="CHEBI:59789"/>
    </ligand>
</feature>
<evidence type="ECO:0000256" key="5">
    <source>
        <dbReference type="ARBA" id="ARBA00022490"/>
    </source>
</evidence>
<feature type="binding site" evidence="14">
    <location>
        <position position="276"/>
    </location>
    <ligand>
        <name>S-adenosyl-L-methionine</name>
        <dbReference type="ChEBI" id="CHEBI:59789"/>
    </ligand>
</feature>
<dbReference type="GO" id="GO:0005737">
    <property type="term" value="C:cytoplasm"/>
    <property type="evidence" value="ECO:0007669"/>
    <property type="project" value="UniProtKB-SubCell"/>
</dbReference>
<protein>
    <recommendedName>
        <fullName evidence="4">16S rRNA (cytosine(967)-C(5))-methyltransferase</fullName>
        <ecNumber evidence="4">2.1.1.176</ecNumber>
    </recommendedName>
    <alternativeName>
        <fullName evidence="11">16S rRNA m5C967 methyltransferase</fullName>
    </alternativeName>
    <alternativeName>
        <fullName evidence="12">rRNA (cytosine-C(5)-)-methyltransferase RsmB</fullName>
    </alternativeName>
</protein>
<evidence type="ECO:0000313" key="17">
    <source>
        <dbReference type="Proteomes" id="UP000000383"/>
    </source>
</evidence>
<evidence type="ECO:0000313" key="16">
    <source>
        <dbReference type="EMBL" id="ADI28601.1"/>
    </source>
</evidence>
<dbReference type="InterPro" id="IPR004573">
    <property type="entry name" value="rRNA_ssu_MeTfrase_B"/>
</dbReference>
<dbReference type="HOGENOM" id="CLU_005316_0_4_4"/>
<evidence type="ECO:0000256" key="7">
    <source>
        <dbReference type="ARBA" id="ARBA00022603"/>
    </source>
</evidence>
<sequence length="439" mass="48433" precursor="true">MYISQQIAANAVNQVLSGHNLTLALPAALAVFPSATPQQRGAAQDLSYGTLRFYGEIDAYLVQLLEKPLTDDRINALLLVAIYQLLHDKADSFTVVNQAVHAVSQLKRPAPKSWAKGLVNAILRNFLRQKAQLAAKLKSSDVAVYSYPQWWVSKLKVQYPNHWQGMLETGNQHPPMTLRVNTQKISMQDYLQLLTRQDIEAKHIGAQALILANPVPVEKIPGFSDGIVSVQDLGAQLAAYLLEAKVGMNVLDACCAPGGKTGHILELADVALTALDSDEVRLQRVQSNLSRMKLKANLLVGDASMTDWWSDAKTAPQLFDRILADVPCSASGIVRRHVDIKWLRREADIASFTRQQAKILANLWQMLAKGGKLLYVTCSVFNEENQGQVDNFLQNNADATQLPFALPDNYAAAEITQINGQLIPTNAHDGFFYALLQKN</sequence>
<evidence type="ECO:0000256" key="13">
    <source>
        <dbReference type="ARBA" id="ARBA00047283"/>
    </source>
</evidence>
<dbReference type="Gene3D" id="1.10.940.10">
    <property type="entry name" value="NusB-like"/>
    <property type="match status" value="1"/>
</dbReference>
<evidence type="ECO:0000256" key="12">
    <source>
        <dbReference type="ARBA" id="ARBA00031088"/>
    </source>
</evidence>
<reference evidence="16 17" key="2">
    <citation type="journal article" date="2011" name="J. Bacteriol.">
        <title>Genomes of three methylotrophs from a single niche uncover genetic and metabolic divergence of Methylophilaceae.</title>
        <authorList>
            <person name="Lapidus A."/>
            <person name="Clum A."/>
            <person name="Labutti K."/>
            <person name="Kaluzhnaya M.G."/>
            <person name="Lim S."/>
            <person name="Beck D.A."/>
            <person name="Glavina Del Rio T."/>
            <person name="Nolan M."/>
            <person name="Mavromatis K."/>
            <person name="Huntemann M."/>
            <person name="Lucas S."/>
            <person name="Lidstrom M.E."/>
            <person name="Ivanova N."/>
            <person name="Chistoserdova L."/>
        </authorList>
    </citation>
    <scope>NUCLEOTIDE SEQUENCE [LARGE SCALE GENOMIC DNA]</scope>
    <source>
        <strain evidence="16 17">301</strain>
    </source>
</reference>
<dbReference type="Pfam" id="PF01029">
    <property type="entry name" value="NusB"/>
    <property type="match status" value="1"/>
</dbReference>
<comment type="subcellular location">
    <subcellularLocation>
        <location evidence="2">Cytoplasm</location>
    </subcellularLocation>
</comment>
<keyword evidence="8 14" id="KW-0808">Transferase</keyword>
<dbReference type="EMBL" id="CP002056">
    <property type="protein sequence ID" value="ADI28601.1"/>
    <property type="molecule type" value="Genomic_DNA"/>
</dbReference>
<feature type="binding site" evidence="14">
    <location>
        <begin position="254"/>
        <end position="260"/>
    </location>
    <ligand>
        <name>S-adenosyl-L-methionine</name>
        <dbReference type="ChEBI" id="CHEBI:59789"/>
    </ligand>
</feature>
<dbReference type="eggNOG" id="COG0781">
    <property type="taxonomic scope" value="Bacteria"/>
</dbReference>
<evidence type="ECO:0000256" key="4">
    <source>
        <dbReference type="ARBA" id="ARBA00012140"/>
    </source>
</evidence>
<reference evidence="17" key="1">
    <citation type="submission" date="2010-05" db="EMBL/GenBank/DDBJ databases">
        <title>Complete sequence of Methylotenera sp. 301.</title>
        <authorList>
            <person name="Lucas S."/>
            <person name="Copeland A."/>
            <person name="Lapidus A."/>
            <person name="Cheng J.-F."/>
            <person name="Bruce D."/>
            <person name="Goodwin L."/>
            <person name="Pitluck S."/>
            <person name="Clum A."/>
            <person name="Land M."/>
            <person name="Hauser L."/>
            <person name="Kyrpides N."/>
            <person name="Ivanova N."/>
            <person name="Chistoservova L."/>
            <person name="Kalyuzhnaya M."/>
            <person name="Woyke T."/>
        </authorList>
    </citation>
    <scope>NUCLEOTIDE SEQUENCE [LARGE SCALE GENOMIC DNA]</scope>
    <source>
        <strain evidence="17">301</strain>
    </source>
</reference>
<dbReference type="SUPFAM" id="SSF53335">
    <property type="entry name" value="S-adenosyl-L-methionine-dependent methyltransferases"/>
    <property type="match status" value="1"/>
</dbReference>
<dbReference type="InterPro" id="IPR054728">
    <property type="entry name" value="RsmB-like_ferredoxin"/>
</dbReference>
<dbReference type="PANTHER" id="PTHR22807:SF61">
    <property type="entry name" value="NOL1_NOP2_SUN FAMILY PROTEIN _ ANTITERMINATION NUSB DOMAIN-CONTAINING PROTEIN"/>
    <property type="match status" value="1"/>
</dbReference>
<keyword evidence="17" id="KW-1185">Reference proteome</keyword>
<dbReference type="SUPFAM" id="SSF48013">
    <property type="entry name" value="NusB-like"/>
    <property type="match status" value="1"/>
</dbReference>
<evidence type="ECO:0000256" key="8">
    <source>
        <dbReference type="ARBA" id="ARBA00022679"/>
    </source>
</evidence>
<dbReference type="KEGG" id="meh:M301_0214"/>
<feature type="active site" description="Nucleophile" evidence="14">
    <location>
        <position position="378"/>
    </location>
</feature>
<dbReference type="Proteomes" id="UP000000383">
    <property type="component" value="Chromosome"/>
</dbReference>
<keyword evidence="6" id="KW-0698">rRNA processing</keyword>
<dbReference type="PANTHER" id="PTHR22807">
    <property type="entry name" value="NOP2 YEAST -RELATED NOL1/NOP2/FMU SUN DOMAIN-CONTAINING"/>
    <property type="match status" value="1"/>
</dbReference>
<dbReference type="EC" id="2.1.1.176" evidence="4"/>
<evidence type="ECO:0000256" key="6">
    <source>
        <dbReference type="ARBA" id="ARBA00022552"/>
    </source>
</evidence>
<evidence type="ECO:0000256" key="14">
    <source>
        <dbReference type="PROSITE-ProRule" id="PRU01023"/>
    </source>
</evidence>
<dbReference type="AlphaFoldDB" id="D7DKZ0"/>
<name>D7DKZ0_METV0</name>
<dbReference type="GO" id="GO:0008649">
    <property type="term" value="F:rRNA methyltransferase activity"/>
    <property type="evidence" value="ECO:0007669"/>
    <property type="project" value="InterPro"/>
</dbReference>
<evidence type="ECO:0000256" key="2">
    <source>
        <dbReference type="ARBA" id="ARBA00004496"/>
    </source>
</evidence>
<comment type="catalytic activity">
    <reaction evidence="13">
        <text>cytidine(967) in 16S rRNA + S-adenosyl-L-methionine = 5-methylcytidine(967) in 16S rRNA + S-adenosyl-L-homocysteine + H(+)</text>
        <dbReference type="Rhea" id="RHEA:42748"/>
        <dbReference type="Rhea" id="RHEA-COMP:10219"/>
        <dbReference type="Rhea" id="RHEA-COMP:10220"/>
        <dbReference type="ChEBI" id="CHEBI:15378"/>
        <dbReference type="ChEBI" id="CHEBI:57856"/>
        <dbReference type="ChEBI" id="CHEBI:59789"/>
        <dbReference type="ChEBI" id="CHEBI:74483"/>
        <dbReference type="ChEBI" id="CHEBI:82748"/>
        <dbReference type="EC" id="2.1.1.176"/>
    </reaction>
</comment>
<dbReference type="InterPro" id="IPR035926">
    <property type="entry name" value="NusB-like_sf"/>
</dbReference>
<dbReference type="InterPro" id="IPR006027">
    <property type="entry name" value="NusB_RsmB_TIM44"/>
</dbReference>
<evidence type="ECO:0000256" key="10">
    <source>
        <dbReference type="ARBA" id="ARBA00022884"/>
    </source>
</evidence>
<dbReference type="GO" id="GO:0006355">
    <property type="term" value="P:regulation of DNA-templated transcription"/>
    <property type="evidence" value="ECO:0007669"/>
    <property type="project" value="InterPro"/>
</dbReference>
<dbReference type="PRINTS" id="PR02008">
    <property type="entry name" value="RCMTFAMILY"/>
</dbReference>
<dbReference type="GO" id="GO:0003723">
    <property type="term" value="F:RNA binding"/>
    <property type="evidence" value="ECO:0007669"/>
    <property type="project" value="UniProtKB-UniRule"/>
</dbReference>